<feature type="transmembrane region" description="Helical" evidence="2">
    <location>
        <begin position="140"/>
        <end position="157"/>
    </location>
</feature>
<evidence type="ECO:0000313" key="4">
    <source>
        <dbReference type="Proteomes" id="UP000186096"/>
    </source>
</evidence>
<organism evidence="3 4">
    <name type="scientific">Microbispora rosea</name>
    <dbReference type="NCBI Taxonomy" id="58117"/>
    <lineage>
        <taxon>Bacteria</taxon>
        <taxon>Bacillati</taxon>
        <taxon>Actinomycetota</taxon>
        <taxon>Actinomycetes</taxon>
        <taxon>Streptosporangiales</taxon>
        <taxon>Streptosporangiaceae</taxon>
        <taxon>Microbispora</taxon>
    </lineage>
</organism>
<name>A0A1N7AB18_9ACTN</name>
<feature type="compositionally biased region" description="Gly residues" evidence="1">
    <location>
        <begin position="505"/>
        <end position="516"/>
    </location>
</feature>
<reference evidence="4" key="1">
    <citation type="submission" date="2017-01" db="EMBL/GenBank/DDBJ databases">
        <authorList>
            <person name="Varghese N."/>
            <person name="Submissions S."/>
        </authorList>
    </citation>
    <scope>NUCLEOTIDE SEQUENCE [LARGE SCALE GENOMIC DNA]</scope>
    <source>
        <strain evidence="4">ATCC 12950</strain>
    </source>
</reference>
<feature type="transmembrane region" description="Helical" evidence="2">
    <location>
        <begin position="214"/>
        <end position="231"/>
    </location>
</feature>
<feature type="region of interest" description="Disordered" evidence="1">
    <location>
        <begin position="1"/>
        <end position="24"/>
    </location>
</feature>
<dbReference type="AlphaFoldDB" id="A0A1N7AB18"/>
<feature type="transmembrane region" description="Helical" evidence="2">
    <location>
        <begin position="105"/>
        <end position="128"/>
    </location>
</feature>
<feature type="transmembrane region" description="Helical" evidence="2">
    <location>
        <begin position="238"/>
        <end position="257"/>
    </location>
</feature>
<accession>A0A1N7AB18</accession>
<feature type="transmembrane region" description="Helical" evidence="2">
    <location>
        <begin position="30"/>
        <end position="54"/>
    </location>
</feature>
<feature type="transmembrane region" description="Helical" evidence="2">
    <location>
        <begin position="60"/>
        <end position="84"/>
    </location>
</feature>
<dbReference type="EMBL" id="FTNI01000008">
    <property type="protein sequence ID" value="SIR36194.1"/>
    <property type="molecule type" value="Genomic_DNA"/>
</dbReference>
<feature type="compositionally biased region" description="Low complexity" evidence="1">
    <location>
        <begin position="517"/>
        <end position="539"/>
    </location>
</feature>
<evidence type="ECO:0000313" key="3">
    <source>
        <dbReference type="EMBL" id="SIR36194.1"/>
    </source>
</evidence>
<keyword evidence="2" id="KW-0812">Transmembrane</keyword>
<feature type="compositionally biased region" description="Pro residues" evidence="1">
    <location>
        <begin position="566"/>
        <end position="576"/>
    </location>
</feature>
<feature type="transmembrane region" description="Helical" evidence="2">
    <location>
        <begin position="164"/>
        <end position="183"/>
    </location>
</feature>
<sequence length="725" mass="74139">MRAGLLRRGQGPRPAVGEHRGGSRGELRHGALVAATVLFVLALVAAWSVLIPGFMDWDDIVAAVIGSLRLTGPLGAAFAAWVAFRRRRAEKGRVLTPWRAARAPLSIIAVVTGSFGATVLLLGLRAALTGQGGPPLPGGLAMSVAGLGLYVVIGWILGWLVPVVVVPLIAGAGTFGLFTWLATGPNWADRLTPATREPYDLLSGVSETAYADQTLWLLGLSTALFLGWVALVTRRTLALAAAVIAVLAAGTGAARLVTVPQTMTVSERLVCQEWPISVCVHPSLRGGLAELATVFTTLAIKLDGTPAAFKRVEQREYGEDDSAGPGVVVVHIDGLGSGYAQRAAADFLDRLAHPCPGTLAAGYRAIVIAWLRDVSLPGGPLREHREAALWFSELSNAQRHDWLRMFYSDFVSCGLQAKHFGGGTHPAVPVASGYPVNPTPGYAPGYPVEPSPSGMAVATGMPTGPGTGWEPGSDPRGGEIGPGWISPSPAAPVWPSPAASPAGQGTVGQGPAGQGPTGQSPTGQSPTGQSPTGQSPTGQGPMGRPGYPGRWDMPNREVSRRGRPWAPVPGRSPHPWRPGRAGRPGDPAFPDRPGTQERPGAGAPGASGASGAQARPGGVGASPSPAQDRAGRSGPGPQARPGASPSAVQDHRPGRRRSGGTVPGRDGHDGRSGRTAQSGGPDSGRAGGHADSAPPATGESDARDASSEDDPGVMGVPGTLLAPAA</sequence>
<keyword evidence="2" id="KW-0472">Membrane</keyword>
<keyword evidence="2" id="KW-1133">Transmembrane helix</keyword>
<evidence type="ECO:0000256" key="1">
    <source>
        <dbReference type="SAM" id="MobiDB-lite"/>
    </source>
</evidence>
<dbReference type="STRING" id="58117.SAMN05421833_10898"/>
<evidence type="ECO:0000256" key="2">
    <source>
        <dbReference type="SAM" id="Phobius"/>
    </source>
</evidence>
<protein>
    <submittedName>
        <fullName evidence="3">Uncharacterized protein</fullName>
    </submittedName>
</protein>
<keyword evidence="4" id="KW-1185">Reference proteome</keyword>
<feature type="compositionally biased region" description="Low complexity" evidence="1">
    <location>
        <begin position="598"/>
        <end position="616"/>
    </location>
</feature>
<feature type="region of interest" description="Disordered" evidence="1">
    <location>
        <begin position="459"/>
        <end position="725"/>
    </location>
</feature>
<gene>
    <name evidence="3" type="ORF">SAMN05421833_10898</name>
</gene>
<proteinExistence type="predicted"/>
<dbReference type="Proteomes" id="UP000186096">
    <property type="component" value="Unassembled WGS sequence"/>
</dbReference>